<proteinExistence type="predicted"/>
<dbReference type="RefSeq" id="WP_126541023.1">
    <property type="nucleotide sequence ID" value="NZ_BSPM01000004.1"/>
</dbReference>
<evidence type="ECO:0000313" key="1">
    <source>
        <dbReference type="EMBL" id="TDP85156.1"/>
    </source>
</evidence>
<dbReference type="OrthoDB" id="8479024at2"/>
<accession>A0A4R6RHL1</accession>
<name>A0A4R6RHL1_9HYPH</name>
<keyword evidence="2" id="KW-1185">Reference proteome</keyword>
<sequence length="176" mass="18378">MTRRSLLGGLSALVTTGLAAIAIRGRDRVMTDLFGDPDTGPFDFAHPIRTGWPNDALACPPGECADAAPDIATTPSTRPAADVLADLRRLVAALPGAVVVEDVPAEGRFRAVVRTPLLRFPDTVSVRVAALADGRTGVWIYSRSKVGSADLGTNRRRLAGLLAGLVADRSTEGAPP</sequence>
<gene>
    <name evidence="1" type="ORF">EDD54_2004</name>
</gene>
<dbReference type="Proteomes" id="UP000294547">
    <property type="component" value="Unassembled WGS sequence"/>
</dbReference>
<evidence type="ECO:0000313" key="2">
    <source>
        <dbReference type="Proteomes" id="UP000294547"/>
    </source>
</evidence>
<dbReference type="InterPro" id="IPR010865">
    <property type="entry name" value="DUF1499"/>
</dbReference>
<dbReference type="AlphaFoldDB" id="A0A4R6RHL1"/>
<dbReference type="EMBL" id="SNXY01000007">
    <property type="protein sequence ID" value="TDP85156.1"/>
    <property type="molecule type" value="Genomic_DNA"/>
</dbReference>
<dbReference type="Pfam" id="PF07386">
    <property type="entry name" value="DUF1499"/>
    <property type="match status" value="1"/>
</dbReference>
<protein>
    <submittedName>
        <fullName evidence="1">Uncharacterized protein (DUF1499 family)</fullName>
    </submittedName>
</protein>
<comment type="caution">
    <text evidence="1">The sequence shown here is derived from an EMBL/GenBank/DDBJ whole genome shotgun (WGS) entry which is preliminary data.</text>
</comment>
<organism evidence="1 2">
    <name type="scientific">Oharaeibacter diazotrophicus</name>
    <dbReference type="NCBI Taxonomy" id="1920512"/>
    <lineage>
        <taxon>Bacteria</taxon>
        <taxon>Pseudomonadati</taxon>
        <taxon>Pseudomonadota</taxon>
        <taxon>Alphaproteobacteria</taxon>
        <taxon>Hyphomicrobiales</taxon>
        <taxon>Pleomorphomonadaceae</taxon>
        <taxon>Oharaeibacter</taxon>
    </lineage>
</organism>
<reference evidence="1 2" key="1">
    <citation type="submission" date="2019-03" db="EMBL/GenBank/DDBJ databases">
        <title>Genomic Encyclopedia of Type Strains, Phase IV (KMG-IV): sequencing the most valuable type-strain genomes for metagenomic binning, comparative biology and taxonomic classification.</title>
        <authorList>
            <person name="Goeker M."/>
        </authorList>
    </citation>
    <scope>NUCLEOTIDE SEQUENCE [LARGE SCALE GENOMIC DNA]</scope>
    <source>
        <strain evidence="1 2">DSM 102969</strain>
    </source>
</reference>